<dbReference type="PIRSF" id="PIRSF001439">
    <property type="entry name" value="CryM"/>
    <property type="match status" value="1"/>
</dbReference>
<dbReference type="InterPro" id="IPR036291">
    <property type="entry name" value="NAD(P)-bd_dom_sf"/>
</dbReference>
<dbReference type="SUPFAM" id="SSF51735">
    <property type="entry name" value="NAD(P)-binding Rossmann-fold domains"/>
    <property type="match status" value="1"/>
</dbReference>
<accession>A0ABW6GIH3</accession>
<dbReference type="PANTHER" id="PTHR13812:SF19">
    <property type="entry name" value="KETIMINE REDUCTASE MU-CRYSTALLIN"/>
    <property type="match status" value="1"/>
</dbReference>
<evidence type="ECO:0000313" key="2">
    <source>
        <dbReference type="Proteomes" id="UP001599542"/>
    </source>
</evidence>
<dbReference type="Gene3D" id="3.30.1780.10">
    <property type="entry name" value="ornithine cyclodeaminase, domain 1"/>
    <property type="match status" value="1"/>
</dbReference>
<gene>
    <name evidence="1" type="primary">sbnB</name>
    <name evidence="1" type="ORF">ACFW6T_10715</name>
</gene>
<sequence>MPEFRVYSGGRVREVVNGDRAAVVAAVESAYKAHHAQRTVNPDSYFLRFPEHDADRIIALPAHYTEDSGERVTGIKWISSFPGNIDRGLARASAVLVLNDETTGYPVACMEAAAISASRTAAGAVLALRELDGGQGGRRTVSVIGTGVISEHVLDYLGQSGVEPERILLHDAHLPHAERLAQRLRGRFAAPVAVCGSIEEAITAGQVVVFATTAGEPHVHDPRLFAHNPVVLHLSLRDLAPEVVLAAHNVVDDVDHALKARTSLHLAELLTGGREFVHHTLPAILSGAPAPERDRPVVFSPFGMGILDLAVGNLVHSVLADTTVPVEDFFQGAERC</sequence>
<organism evidence="1 2">
    <name type="scientific">Kitasatospora phosalacinea</name>
    <dbReference type="NCBI Taxonomy" id="2065"/>
    <lineage>
        <taxon>Bacteria</taxon>
        <taxon>Bacillati</taxon>
        <taxon>Actinomycetota</taxon>
        <taxon>Actinomycetes</taxon>
        <taxon>Kitasatosporales</taxon>
        <taxon>Streptomycetaceae</taxon>
        <taxon>Kitasatospora</taxon>
    </lineage>
</organism>
<dbReference type="InterPro" id="IPR023866">
    <property type="entry name" value="SbnB"/>
</dbReference>
<dbReference type="Proteomes" id="UP001599542">
    <property type="component" value="Unassembled WGS sequence"/>
</dbReference>
<evidence type="ECO:0000313" key="1">
    <source>
        <dbReference type="EMBL" id="MFE1352449.1"/>
    </source>
</evidence>
<dbReference type="EMBL" id="JBHYPX010000016">
    <property type="protein sequence ID" value="MFE1352449.1"/>
    <property type="molecule type" value="Genomic_DNA"/>
</dbReference>
<dbReference type="InterPro" id="IPR023401">
    <property type="entry name" value="ODC_N"/>
</dbReference>
<protein>
    <submittedName>
        <fullName evidence="1">2,3-diaminopropionate biosynthesis protein SbnB</fullName>
    </submittedName>
</protein>
<keyword evidence="2" id="KW-1185">Reference proteome</keyword>
<dbReference type="Pfam" id="PF02423">
    <property type="entry name" value="OCD_Mu_crystall"/>
    <property type="match status" value="1"/>
</dbReference>
<name>A0ABW6GIH3_9ACTN</name>
<dbReference type="Gene3D" id="3.40.50.720">
    <property type="entry name" value="NAD(P)-binding Rossmann-like Domain"/>
    <property type="match status" value="1"/>
</dbReference>
<reference evidence="1 2" key="1">
    <citation type="submission" date="2024-09" db="EMBL/GenBank/DDBJ databases">
        <title>The Natural Products Discovery Center: Release of the First 8490 Sequenced Strains for Exploring Actinobacteria Biosynthetic Diversity.</title>
        <authorList>
            <person name="Kalkreuter E."/>
            <person name="Kautsar S.A."/>
            <person name="Yang D."/>
            <person name="Bader C.D."/>
            <person name="Teijaro C.N."/>
            <person name="Fluegel L."/>
            <person name="Davis C.M."/>
            <person name="Simpson J.R."/>
            <person name="Lauterbach L."/>
            <person name="Steele A.D."/>
            <person name="Gui C."/>
            <person name="Meng S."/>
            <person name="Li G."/>
            <person name="Viehrig K."/>
            <person name="Ye F."/>
            <person name="Su P."/>
            <person name="Kiefer A.F."/>
            <person name="Nichols A."/>
            <person name="Cepeda A.J."/>
            <person name="Yan W."/>
            <person name="Fan B."/>
            <person name="Jiang Y."/>
            <person name="Adhikari A."/>
            <person name="Zheng C.-J."/>
            <person name="Schuster L."/>
            <person name="Cowan T.M."/>
            <person name="Smanski M.J."/>
            <person name="Chevrette M.G."/>
            <person name="De Carvalho L.P.S."/>
            <person name="Shen B."/>
        </authorList>
    </citation>
    <scope>NUCLEOTIDE SEQUENCE [LARGE SCALE GENOMIC DNA]</scope>
    <source>
        <strain evidence="1 2">NPDC058753</strain>
    </source>
</reference>
<comment type="caution">
    <text evidence="1">The sequence shown here is derived from an EMBL/GenBank/DDBJ whole genome shotgun (WGS) entry which is preliminary data.</text>
</comment>
<dbReference type="InterPro" id="IPR003462">
    <property type="entry name" value="ODC_Mu_crystall"/>
</dbReference>
<proteinExistence type="predicted"/>
<dbReference type="PANTHER" id="PTHR13812">
    <property type="entry name" value="KETIMINE REDUCTASE MU-CRYSTALLIN"/>
    <property type="match status" value="1"/>
</dbReference>
<dbReference type="RefSeq" id="WP_380325185.1">
    <property type="nucleotide sequence ID" value="NZ_JBHYPW010000028.1"/>
</dbReference>
<dbReference type="NCBIfam" id="TIGR03944">
    <property type="entry name" value="dehyd_SbnB_fam"/>
    <property type="match status" value="1"/>
</dbReference>